<gene>
    <name evidence="1" type="ORF">Forpe1208_v015548</name>
</gene>
<evidence type="ECO:0000313" key="2">
    <source>
        <dbReference type="Proteomes" id="UP000694050"/>
    </source>
</evidence>
<accession>A0A8J5NHN8</accession>
<dbReference type="AlphaFoldDB" id="A0A8J5NHN8"/>
<evidence type="ECO:0000313" key="1">
    <source>
        <dbReference type="EMBL" id="KAG7404198.1"/>
    </source>
</evidence>
<reference evidence="1" key="1">
    <citation type="submission" date="2021-04" db="EMBL/GenBank/DDBJ databases">
        <title>First draft genome resource for Brassicaceae pathogens Fusarium oxysporum f. sp. raphani and Fusarium oxysporum f. sp. rapae.</title>
        <authorList>
            <person name="Asai S."/>
        </authorList>
    </citation>
    <scope>NUCLEOTIDE SEQUENCE</scope>
    <source>
        <strain evidence="1">Tf1208</strain>
    </source>
</reference>
<comment type="caution">
    <text evidence="1">The sequence shown here is derived from an EMBL/GenBank/DDBJ whole genome shotgun (WGS) entry which is preliminary data.</text>
</comment>
<name>A0A8J5NHN8_FUSOX</name>
<protein>
    <submittedName>
        <fullName evidence="1">Uncharacterized protein</fullName>
    </submittedName>
</protein>
<dbReference type="EMBL" id="JAELUQ010000013">
    <property type="protein sequence ID" value="KAG7404198.1"/>
    <property type="molecule type" value="Genomic_DNA"/>
</dbReference>
<organism evidence="1 2">
    <name type="scientific">Fusarium oxysporum f. sp. rapae</name>
    <dbReference type="NCBI Taxonomy" id="485398"/>
    <lineage>
        <taxon>Eukaryota</taxon>
        <taxon>Fungi</taxon>
        <taxon>Dikarya</taxon>
        <taxon>Ascomycota</taxon>
        <taxon>Pezizomycotina</taxon>
        <taxon>Sordariomycetes</taxon>
        <taxon>Hypocreomycetidae</taxon>
        <taxon>Hypocreales</taxon>
        <taxon>Nectriaceae</taxon>
        <taxon>Fusarium</taxon>
        <taxon>Fusarium oxysporum species complex</taxon>
    </lineage>
</organism>
<proteinExistence type="predicted"/>
<sequence length="147" mass="16231">MLTSTAQSAVLLRLADAPAAIPPPTALLNVSKLTGAPIAFSAPSSQSKPKASFASRPSPTHYLAISFPMDKTRPSLVWVDTKKDNYEVEPYFHPVLDQLLHIPGNKYIGRDLRQVRGNVLRGRPSTQDTLNLWFLDPDVPPPQYNNK</sequence>
<dbReference type="Proteomes" id="UP000694050">
    <property type="component" value="Unassembled WGS sequence"/>
</dbReference>